<keyword evidence="2" id="KW-1185">Reference proteome</keyword>
<organism evidence="1 2">
    <name type="scientific">Sphingobium phage Lacusarx</name>
    <dbReference type="NCBI Taxonomy" id="1980139"/>
    <lineage>
        <taxon>Viruses</taxon>
        <taxon>Duplodnaviria</taxon>
        <taxon>Heunggongvirae</taxon>
        <taxon>Uroviricota</taxon>
        <taxon>Caudoviricetes</taxon>
        <taxon>Lacusarxvirus</taxon>
        <taxon>Lacusarxvirus lacusarx</taxon>
    </lineage>
</organism>
<accession>A0A1W6DX97</accession>
<name>A0A1W6DX97_9CAUD</name>
<protein>
    <submittedName>
        <fullName evidence="1">Uncharacterized protein</fullName>
    </submittedName>
</protein>
<sequence length="76" mass="8605">MTTTLTPAEFTIANRELNKLVQDMTRQNEGLTNAFKGRAFDAPHQHEYDRRARDIIALTKAIGALSDTVREDEETV</sequence>
<reference evidence="1 2" key="1">
    <citation type="submission" date="2017-02" db="EMBL/GenBank/DDBJ databases">
        <title>The first characterized phage against a member of the ecologically important #sphingomonads reveals high dissimilarity against all other known phages.</title>
        <authorList>
            <person name="Nielsen T.K."/>
            <person name="Carstens A.B."/>
            <person name="Kot W."/>
            <person name="Lametsch R."/>
            <person name="Neve H."/>
            <person name="Hansen L.H."/>
        </authorList>
    </citation>
    <scope>NUCLEOTIDE SEQUENCE [LARGE SCALE GENOMIC DNA]</scope>
</reference>
<dbReference type="Proteomes" id="UP000223906">
    <property type="component" value="Segment"/>
</dbReference>
<proteinExistence type="predicted"/>
<gene>
    <name evidence="1" type="ORF">LAV_00150</name>
</gene>
<dbReference type="EMBL" id="KY629563">
    <property type="protein sequence ID" value="ARK07525.1"/>
    <property type="molecule type" value="Genomic_DNA"/>
</dbReference>
<evidence type="ECO:0000313" key="2">
    <source>
        <dbReference type="Proteomes" id="UP000223906"/>
    </source>
</evidence>
<evidence type="ECO:0000313" key="1">
    <source>
        <dbReference type="EMBL" id="ARK07525.1"/>
    </source>
</evidence>